<accession>A0A4S8IGP9</accession>
<dbReference type="Proteomes" id="UP000317650">
    <property type="component" value="Chromosome 9"/>
</dbReference>
<dbReference type="STRING" id="52838.A0A4S8IGP9"/>
<dbReference type="PANTHER" id="PTHR13228:SF3">
    <property type="entry name" value="CONSERVED OLIGOMERIC GOLGI COMPLEX SUBUNIT 5"/>
    <property type="match status" value="1"/>
</dbReference>
<feature type="signal peptide" evidence="1">
    <location>
        <begin position="1"/>
        <end position="18"/>
    </location>
</feature>
<evidence type="ECO:0000313" key="2">
    <source>
        <dbReference type="EMBL" id="THU47435.1"/>
    </source>
</evidence>
<dbReference type="PANTHER" id="PTHR13228">
    <property type="entry name" value="CONSERVED OLIGOMERIC GOLGI COMPLEX COMPONENT 5"/>
    <property type="match status" value="1"/>
</dbReference>
<evidence type="ECO:0000313" key="3">
    <source>
        <dbReference type="Proteomes" id="UP000317650"/>
    </source>
</evidence>
<keyword evidence="1" id="KW-0732">Signal</keyword>
<dbReference type="GO" id="GO:0006891">
    <property type="term" value="P:intra-Golgi vesicle-mediated transport"/>
    <property type="evidence" value="ECO:0007669"/>
    <property type="project" value="InterPro"/>
</dbReference>
<dbReference type="EMBL" id="PYDT01000010">
    <property type="protein sequence ID" value="THU47435.1"/>
    <property type="molecule type" value="Genomic_DNA"/>
</dbReference>
<evidence type="ECO:0000256" key="1">
    <source>
        <dbReference type="SAM" id="SignalP"/>
    </source>
</evidence>
<dbReference type="InterPro" id="IPR019465">
    <property type="entry name" value="Cog5"/>
</dbReference>
<keyword evidence="3" id="KW-1185">Reference proteome</keyword>
<gene>
    <name evidence="2" type="ORF">C4D60_Mb09t15480</name>
</gene>
<dbReference type="AlphaFoldDB" id="A0A4S8IGP9"/>
<name>A0A4S8IGP9_MUSBA</name>
<organism evidence="2 3">
    <name type="scientific">Musa balbisiana</name>
    <name type="common">Banana</name>
    <dbReference type="NCBI Taxonomy" id="52838"/>
    <lineage>
        <taxon>Eukaryota</taxon>
        <taxon>Viridiplantae</taxon>
        <taxon>Streptophyta</taxon>
        <taxon>Embryophyta</taxon>
        <taxon>Tracheophyta</taxon>
        <taxon>Spermatophyta</taxon>
        <taxon>Magnoliopsida</taxon>
        <taxon>Liliopsida</taxon>
        <taxon>Zingiberales</taxon>
        <taxon>Musaceae</taxon>
        <taxon>Musa</taxon>
    </lineage>
</organism>
<dbReference type="GO" id="GO:0017119">
    <property type="term" value="C:Golgi transport complex"/>
    <property type="evidence" value="ECO:0007669"/>
    <property type="project" value="InterPro"/>
</dbReference>
<feature type="chain" id="PRO_5020355346" evidence="1">
    <location>
        <begin position="19"/>
        <end position="112"/>
    </location>
</feature>
<sequence>MHGHLILLVLHEIGKVLLLLAERAGYQVSTGPEARQLTGHATAAQIKNFALCQHLQEIHTRILDTTSSLPSIASDVLSPSLGVVYGVACDSVTSLFQAMLDRLESCIQQIHE</sequence>
<proteinExistence type="predicted"/>
<reference evidence="2 3" key="1">
    <citation type="journal article" date="2019" name="Nat. Plants">
        <title>Genome sequencing of Musa balbisiana reveals subgenome evolution and function divergence in polyploid bananas.</title>
        <authorList>
            <person name="Yao X."/>
        </authorList>
    </citation>
    <scope>NUCLEOTIDE SEQUENCE [LARGE SCALE GENOMIC DNA]</scope>
    <source>
        <strain evidence="3">cv. DH-PKW</strain>
        <tissue evidence="2">Leaves</tissue>
    </source>
</reference>
<comment type="caution">
    <text evidence="2">The sequence shown here is derived from an EMBL/GenBank/DDBJ whole genome shotgun (WGS) entry which is preliminary data.</text>
</comment>
<protein>
    <submittedName>
        <fullName evidence="2">Uncharacterized protein</fullName>
    </submittedName>
</protein>